<reference evidence="1 2" key="1">
    <citation type="submission" date="2019-12" db="EMBL/GenBank/DDBJ databases">
        <authorList>
            <person name="Floudas D."/>
            <person name="Bentzer J."/>
            <person name="Ahren D."/>
            <person name="Johansson T."/>
            <person name="Persson P."/>
            <person name="Tunlid A."/>
        </authorList>
    </citation>
    <scope>NUCLEOTIDE SEQUENCE [LARGE SCALE GENOMIC DNA]</scope>
    <source>
        <strain evidence="1 2">CBS 102.39</strain>
    </source>
</reference>
<name>A0A8H4VIX1_9AGAR</name>
<dbReference type="EMBL" id="JAACJL010000061">
    <property type="protein sequence ID" value="KAF4609584.1"/>
    <property type="molecule type" value="Genomic_DNA"/>
</dbReference>
<keyword evidence="2" id="KW-1185">Reference proteome</keyword>
<sequence>MIKLKGTIKADSKTGGKIAGAFSGEGMHLTLTGQFDFLPRGFDIADAEVNFDKSEPPSGSMTFSGVIGPWDILLNMKDGVATISGSLEDEYPGGQSLKVTGRVVWTAKEA</sequence>
<dbReference type="Proteomes" id="UP000521872">
    <property type="component" value="Unassembled WGS sequence"/>
</dbReference>
<proteinExistence type="predicted"/>
<gene>
    <name evidence="1" type="ORF">D9613_012218</name>
</gene>
<accession>A0A8H4VIX1</accession>
<evidence type="ECO:0000313" key="1">
    <source>
        <dbReference type="EMBL" id="KAF4609584.1"/>
    </source>
</evidence>
<evidence type="ECO:0000313" key="2">
    <source>
        <dbReference type="Proteomes" id="UP000521872"/>
    </source>
</evidence>
<protein>
    <submittedName>
        <fullName evidence="1">Uncharacterized protein</fullName>
    </submittedName>
</protein>
<comment type="caution">
    <text evidence="1">The sequence shown here is derived from an EMBL/GenBank/DDBJ whole genome shotgun (WGS) entry which is preliminary data.</text>
</comment>
<organism evidence="1 2">
    <name type="scientific">Agrocybe pediades</name>
    <dbReference type="NCBI Taxonomy" id="84607"/>
    <lineage>
        <taxon>Eukaryota</taxon>
        <taxon>Fungi</taxon>
        <taxon>Dikarya</taxon>
        <taxon>Basidiomycota</taxon>
        <taxon>Agaricomycotina</taxon>
        <taxon>Agaricomycetes</taxon>
        <taxon>Agaricomycetidae</taxon>
        <taxon>Agaricales</taxon>
        <taxon>Agaricineae</taxon>
        <taxon>Strophariaceae</taxon>
        <taxon>Agrocybe</taxon>
    </lineage>
</organism>
<dbReference type="AlphaFoldDB" id="A0A8H4VIX1"/>